<evidence type="ECO:0000256" key="6">
    <source>
        <dbReference type="ARBA" id="ARBA00022925"/>
    </source>
</evidence>
<comment type="subcellular location">
    <subcellularLocation>
        <location evidence="1">Membrane</location>
        <topology evidence="1">Multi-pass membrane protein</topology>
    </subcellularLocation>
</comment>
<evidence type="ECO:0000256" key="3">
    <source>
        <dbReference type="ARBA" id="ARBA00022543"/>
    </source>
</evidence>
<evidence type="ECO:0000256" key="9">
    <source>
        <dbReference type="ARBA" id="ARBA00023136"/>
    </source>
</evidence>
<dbReference type="EMBL" id="WHJC01000372">
    <property type="protein sequence ID" value="MPQ44957.1"/>
    <property type="molecule type" value="Genomic_DNA"/>
</dbReference>
<evidence type="ECO:0000256" key="2">
    <source>
        <dbReference type="ARBA" id="ARBA00008130"/>
    </source>
</evidence>
<dbReference type="PANTHER" id="PTHR28286:SF2">
    <property type="entry name" value="BACTERIORHODOPSIN _OPSIN, NOPA (EUROFUNG)"/>
    <property type="match status" value="1"/>
</dbReference>
<proteinExistence type="inferred from homology"/>
<dbReference type="PRINTS" id="PR00251">
    <property type="entry name" value="BACTRLOPSIN"/>
</dbReference>
<gene>
    <name evidence="12" type="ORF">GBZ86_14600</name>
</gene>
<keyword evidence="6" id="KW-0681">Retinal protein</keyword>
<dbReference type="OrthoDB" id="70408at2"/>
<dbReference type="GO" id="GO:0009881">
    <property type="term" value="F:photoreceptor activity"/>
    <property type="evidence" value="ECO:0007669"/>
    <property type="project" value="UniProtKB-KW"/>
</dbReference>
<dbReference type="GO" id="GO:0007602">
    <property type="term" value="P:phototransduction"/>
    <property type="evidence" value="ECO:0007669"/>
    <property type="project" value="UniProtKB-KW"/>
</dbReference>
<keyword evidence="9 11" id="KW-0472">Membrane</keyword>
<protein>
    <submittedName>
        <fullName evidence="12">Lactococcin</fullName>
    </submittedName>
</protein>
<dbReference type="PANTHER" id="PTHR28286">
    <property type="match status" value="1"/>
</dbReference>
<keyword evidence="10" id="KW-0675">Receptor</keyword>
<keyword evidence="3" id="KW-0600">Photoreceptor protein</keyword>
<keyword evidence="7 11" id="KW-1133">Transmembrane helix</keyword>
<dbReference type="RefSeq" id="WP_152891857.1">
    <property type="nucleotide sequence ID" value="NZ_WHJC01000372.1"/>
</dbReference>
<feature type="transmembrane region" description="Helical" evidence="11">
    <location>
        <begin position="101"/>
        <end position="124"/>
    </location>
</feature>
<evidence type="ECO:0000256" key="4">
    <source>
        <dbReference type="ARBA" id="ARBA00022606"/>
    </source>
</evidence>
<dbReference type="InterPro" id="IPR018229">
    <property type="entry name" value="Rhodopsin_retinal_BS"/>
</dbReference>
<dbReference type="Proteomes" id="UP000430345">
    <property type="component" value="Unassembled WGS sequence"/>
</dbReference>
<dbReference type="SMART" id="SM01021">
    <property type="entry name" value="Bac_rhodopsin"/>
    <property type="match status" value="1"/>
</dbReference>
<dbReference type="InterPro" id="IPR001425">
    <property type="entry name" value="Arc/bac/fun_rhodopsins"/>
</dbReference>
<reference evidence="12 13" key="1">
    <citation type="submission" date="2019-10" db="EMBL/GenBank/DDBJ databases">
        <title>The Genome Sequence of Clostridium tarantellae Isolated from Fish Brain.</title>
        <authorList>
            <person name="Bano L."/>
            <person name="Kiel M."/>
            <person name="Sales G."/>
            <person name="Doxey A.C."/>
            <person name="Mansfield M.J."/>
            <person name="Schiavone M."/>
            <person name="Rossetto O."/>
            <person name="Pirazzini M."/>
            <person name="Dobrindt U."/>
            <person name="Montecucco C."/>
        </authorList>
    </citation>
    <scope>NUCLEOTIDE SEQUENCE [LARGE SCALE GENOMIC DNA]</scope>
    <source>
        <strain evidence="12 13">DSM 3997</strain>
    </source>
</reference>
<feature type="transmembrane region" description="Helical" evidence="11">
    <location>
        <begin position="130"/>
        <end position="148"/>
    </location>
</feature>
<evidence type="ECO:0000313" key="12">
    <source>
        <dbReference type="EMBL" id="MPQ44957.1"/>
    </source>
</evidence>
<keyword evidence="4" id="KW-0716">Sensory transduction</keyword>
<dbReference type="GO" id="GO:0016020">
    <property type="term" value="C:membrane"/>
    <property type="evidence" value="ECO:0007669"/>
    <property type="project" value="UniProtKB-SubCell"/>
</dbReference>
<accession>A0A6I1MRX8</accession>
<evidence type="ECO:0000256" key="10">
    <source>
        <dbReference type="ARBA" id="ARBA00023170"/>
    </source>
</evidence>
<evidence type="ECO:0000256" key="11">
    <source>
        <dbReference type="SAM" id="Phobius"/>
    </source>
</evidence>
<feature type="transmembrane region" description="Helical" evidence="11">
    <location>
        <begin position="39"/>
        <end position="62"/>
    </location>
</feature>
<dbReference type="Pfam" id="PF01036">
    <property type="entry name" value="Bac_rhodopsin"/>
    <property type="match status" value="1"/>
</dbReference>
<keyword evidence="13" id="KW-1185">Reference proteome</keyword>
<evidence type="ECO:0000256" key="1">
    <source>
        <dbReference type="ARBA" id="ARBA00004141"/>
    </source>
</evidence>
<dbReference type="GO" id="GO:0005216">
    <property type="term" value="F:monoatomic ion channel activity"/>
    <property type="evidence" value="ECO:0007669"/>
    <property type="project" value="InterPro"/>
</dbReference>
<keyword evidence="8" id="KW-0157">Chromophore</keyword>
<dbReference type="Gene3D" id="1.20.1070.10">
    <property type="entry name" value="Rhodopsin 7-helix transmembrane proteins"/>
    <property type="match status" value="1"/>
</dbReference>
<evidence type="ECO:0000256" key="7">
    <source>
        <dbReference type="ARBA" id="ARBA00022989"/>
    </source>
</evidence>
<name>A0A6I1MRX8_9CLOT</name>
<evidence type="ECO:0000256" key="8">
    <source>
        <dbReference type="ARBA" id="ARBA00022991"/>
    </source>
</evidence>
<organism evidence="12 13">
    <name type="scientific">Clostridium tarantellae</name>
    <dbReference type="NCBI Taxonomy" id="39493"/>
    <lineage>
        <taxon>Bacteria</taxon>
        <taxon>Bacillati</taxon>
        <taxon>Bacillota</taxon>
        <taxon>Clostridia</taxon>
        <taxon>Eubacteriales</taxon>
        <taxon>Clostridiaceae</taxon>
        <taxon>Clostridium</taxon>
    </lineage>
</organism>
<feature type="transmembrane region" description="Helical" evidence="11">
    <location>
        <begin position="6"/>
        <end position="27"/>
    </location>
</feature>
<dbReference type="PROSITE" id="PS00950">
    <property type="entry name" value="BACTERIAL_OPSIN_1"/>
    <property type="match status" value="1"/>
</dbReference>
<comment type="similarity">
    <text evidence="2">Belongs to the archaeal/bacterial/fungal opsin family.</text>
</comment>
<feature type="transmembrane region" description="Helical" evidence="11">
    <location>
        <begin position="169"/>
        <end position="187"/>
    </location>
</feature>
<feature type="transmembrane region" description="Helical" evidence="11">
    <location>
        <begin position="193"/>
        <end position="214"/>
    </location>
</feature>
<evidence type="ECO:0000313" key="13">
    <source>
        <dbReference type="Proteomes" id="UP000430345"/>
    </source>
</evidence>
<dbReference type="SUPFAM" id="SSF81321">
    <property type="entry name" value="Family A G protein-coupled receptor-like"/>
    <property type="match status" value="1"/>
</dbReference>
<feature type="transmembrane region" description="Helical" evidence="11">
    <location>
        <begin position="74"/>
        <end position="94"/>
    </location>
</feature>
<comment type="caution">
    <text evidence="12">The sequence shown here is derived from an EMBL/GenBank/DDBJ whole genome shotgun (WGS) entry which is preliminary data.</text>
</comment>
<evidence type="ECO:0000256" key="5">
    <source>
        <dbReference type="ARBA" id="ARBA00022692"/>
    </source>
</evidence>
<keyword evidence="5 11" id="KW-0812">Transmembrane</keyword>
<dbReference type="AlphaFoldDB" id="A0A6I1MRX8"/>
<sequence>MYENIVLMHWIYVFVMFLGILYFTYLLINKRDIPNHEYLIAIIIPIWSALAYMSIALGQGTIEINGRILYFARYLDWIVTTPLLLTSLSLSAMFKSKVNKSIIASLIFADVIMIITGGIADISINKTVSYIWYWIGMVALVYIIYIIWNPLKKLAFSNSKNVGVTYTRLATYLTVFWILYPTFWILSKSGIGVLGAWGEAMAFIIIPIFSKVGFSIFDLYNLGKITN</sequence>